<evidence type="ECO:0000313" key="3">
    <source>
        <dbReference type="Proteomes" id="UP001559025"/>
    </source>
</evidence>
<proteinExistence type="predicted"/>
<dbReference type="Gene3D" id="1.10.1740.10">
    <property type="match status" value="1"/>
</dbReference>
<dbReference type="SUPFAM" id="SSF88946">
    <property type="entry name" value="Sigma2 domain of RNA polymerase sigma factors"/>
    <property type="match status" value="1"/>
</dbReference>
<reference evidence="2 3" key="1">
    <citation type="submission" date="2024-01" db="EMBL/GenBank/DDBJ databases">
        <title>New evidence supports the origin of RcGTA from prophage.</title>
        <authorList>
            <person name="Xu Y."/>
            <person name="Liu B."/>
            <person name="Chen F."/>
        </authorList>
    </citation>
    <scope>NUCLEOTIDE SEQUENCE [LARGE SCALE GENOMIC DNA]</scope>
    <source>
        <strain evidence="2 3">CBW1107-2</strain>
    </source>
</reference>
<dbReference type="Pfam" id="PF04542">
    <property type="entry name" value="Sigma70_r2"/>
    <property type="match status" value="1"/>
</dbReference>
<dbReference type="EMBL" id="JAZHFV010000006">
    <property type="protein sequence ID" value="MEX4009206.1"/>
    <property type="molecule type" value="Genomic_DNA"/>
</dbReference>
<dbReference type="InterPro" id="IPR007627">
    <property type="entry name" value="RNA_pol_sigma70_r2"/>
</dbReference>
<keyword evidence="3" id="KW-1185">Reference proteome</keyword>
<dbReference type="InterPro" id="IPR013325">
    <property type="entry name" value="RNA_pol_sigma_r2"/>
</dbReference>
<evidence type="ECO:0000313" key="2">
    <source>
        <dbReference type="EMBL" id="MEX4009206.1"/>
    </source>
</evidence>
<sequence>MSAPLTRAAYLDLLALARRHACRGVEADDLLQDTLAVALSSGRAPSIENRAWLGGVMRNLARMSARSAVRRSNRESQAVLAAPVADEPPPCAALPQLDGLAPSLRIVAVLALSGHNKAEIRSLLRISDEALRQRIAALRRALARFGREVPSGLPALHGALAFGSIRRGLLPVVRAGYVDFASHDPDGHPIAFRISRPETSQNHHRRQLTGA</sequence>
<dbReference type="RefSeq" id="WP_368804156.1">
    <property type="nucleotide sequence ID" value="NZ_JAZHFV010000006.1"/>
</dbReference>
<organism evidence="2 3">
    <name type="scientific">Neoaquamicrobium sediminum</name>
    <dbReference type="NCBI Taxonomy" id="1849104"/>
    <lineage>
        <taxon>Bacteria</taxon>
        <taxon>Pseudomonadati</taxon>
        <taxon>Pseudomonadota</taxon>
        <taxon>Alphaproteobacteria</taxon>
        <taxon>Hyphomicrobiales</taxon>
        <taxon>Phyllobacteriaceae</taxon>
        <taxon>Neoaquamicrobium</taxon>
    </lineage>
</organism>
<accession>A0ABV3WY62</accession>
<name>A0ABV3WY62_9HYPH</name>
<dbReference type="Proteomes" id="UP001559025">
    <property type="component" value="Unassembled WGS sequence"/>
</dbReference>
<comment type="caution">
    <text evidence="2">The sequence shown here is derived from an EMBL/GenBank/DDBJ whole genome shotgun (WGS) entry which is preliminary data.</text>
</comment>
<protein>
    <submittedName>
        <fullName evidence="2">Sigma factor</fullName>
    </submittedName>
</protein>
<gene>
    <name evidence="2" type="ORF">V1479_17985</name>
</gene>
<evidence type="ECO:0000259" key="1">
    <source>
        <dbReference type="Pfam" id="PF04542"/>
    </source>
</evidence>
<feature type="domain" description="RNA polymerase sigma-70 region 2" evidence="1">
    <location>
        <begin position="11"/>
        <end position="70"/>
    </location>
</feature>